<proteinExistence type="predicted"/>
<feature type="coiled-coil region" evidence="1">
    <location>
        <begin position="608"/>
        <end position="657"/>
    </location>
</feature>
<accession>A0A9P4GAN4</accession>
<gene>
    <name evidence="3" type="ORF">K460DRAFT_409218</name>
</gene>
<sequence length="1043" mass="116576">MPEPVGPVVSTTTIGSVAATAAQLSLDLFTVDQNFKSVPREIAEIADGISSLSGTLVTLADLMDAHQDLCTPALFQNTTVVLVRYNQVEGIKTAFTLQLNIIRVAREEITRSQTDHTSAGRALHRPNRFRTIVESDVQANRQVVESAQRVDVANSTWQRRNLHKEVDMWTKGSFDTATWLYHLVFSPRIPIPPVLPVVARQLQNQAYVSDESTEHAEDFSQGPLEQSVVPNSGSSVAVDKAMIIWGGQTEPSAIKSVKVPYDITTGGRRSSKSSMKLKRRKTQKSPKYERREGHDTSGSSEDEDFKSADEHTQRPIKSSKSNAARVLSATSDNEWNARRTESNYQRNDRYSKGDKTYERLRRKVKFEEDETPIQDAWTQSPYSGPGVEMYAPSQSHSAASQPSRVFTIGGASNQHYTSYDGTLGNDFHRRSAPIQVPGTNVSDPSFSSCNPFASSTFHTDSSAPLPAPGRPATREWSVSTPSQQPMCCPPDLTALITPSKEDAIIAAIEKLLDVRGKEQKSEVEDPRLSKIMQLLVAQQEYYDESEKATAKAAADLELKQAQAAREIVDEKIQRLESLIMRQGEEQLKAKAVLRAEQSARNEMAASLAHAKERAKEEAEARAKDELKTIEEDYARRVERYEQLIEAASSKIKEQHHQPIGPFPVRRTCVAEGNRSVEVVEYTTDNLEPLANTPLSPFGSTQEHILGPNFDRKHSADRFRHDTFHGSAATMRSSSSMSTSSTTPNTQHMILFSLNSDQNSARTLKLQALLAESGVEAVFDGTEETRRGKLTRYDRRNDDLVRSTIFWEPPVLGLASELLFTMRKAGWKPWYFRCSDAGQTFFLGSQPIHSYIFWPDFKPQFTALSTSSSNQSVIISSALVDKPAMEQLGFQFRVDDAGAYVLDGRLTVNDIEDLVERSFSIRETYLRRLHRQLQWDGSPDVNTSTDKSFAPSMRSNTPVYVTQRCTPCSNTDTKHRPPSIEVPQTNRLDVERFLIPDSEEGDLPYSRRGSTSTESPSVACWSSKLTNNPFRQHMSKMKENADVT</sequence>
<evidence type="ECO:0000256" key="1">
    <source>
        <dbReference type="SAM" id="Coils"/>
    </source>
</evidence>
<feature type="region of interest" description="Disordered" evidence="2">
    <location>
        <begin position="457"/>
        <end position="485"/>
    </location>
</feature>
<feature type="compositionally biased region" description="Polar residues" evidence="2">
    <location>
        <begin position="476"/>
        <end position="485"/>
    </location>
</feature>
<evidence type="ECO:0008006" key="5">
    <source>
        <dbReference type="Google" id="ProtNLM"/>
    </source>
</evidence>
<comment type="caution">
    <text evidence="3">The sequence shown here is derived from an EMBL/GenBank/DDBJ whole genome shotgun (WGS) entry which is preliminary data.</text>
</comment>
<feature type="compositionally biased region" description="Polar residues" evidence="2">
    <location>
        <begin position="315"/>
        <end position="331"/>
    </location>
</feature>
<feature type="region of interest" description="Disordered" evidence="2">
    <location>
        <begin position="210"/>
        <end position="231"/>
    </location>
</feature>
<dbReference type="AlphaFoldDB" id="A0A9P4GAN4"/>
<reference evidence="3" key="1">
    <citation type="submission" date="2020-01" db="EMBL/GenBank/DDBJ databases">
        <authorList>
            <consortium name="DOE Joint Genome Institute"/>
            <person name="Haridas S."/>
            <person name="Albert R."/>
            <person name="Binder M."/>
            <person name="Bloem J."/>
            <person name="Labutti K."/>
            <person name="Salamov A."/>
            <person name="Andreopoulos B."/>
            <person name="Baker S.E."/>
            <person name="Barry K."/>
            <person name="Bills G."/>
            <person name="Bluhm B.H."/>
            <person name="Cannon C."/>
            <person name="Castanera R."/>
            <person name="Culley D.E."/>
            <person name="Daum C."/>
            <person name="Ezra D."/>
            <person name="Gonzalez J.B."/>
            <person name="Henrissat B."/>
            <person name="Kuo A."/>
            <person name="Liang C."/>
            <person name="Lipzen A."/>
            <person name="Lutzoni F."/>
            <person name="Magnuson J."/>
            <person name="Mondo S."/>
            <person name="Nolan M."/>
            <person name="Ohm R."/>
            <person name="Pangilinan J."/>
            <person name="Park H.-J."/>
            <person name="Ramirez L."/>
            <person name="Alfaro M."/>
            <person name="Sun H."/>
            <person name="Tritt A."/>
            <person name="Yoshinaga Y."/>
            <person name="Zwiers L.-H."/>
            <person name="Turgeon B.G."/>
            <person name="Goodwin S.B."/>
            <person name="Spatafora J.W."/>
            <person name="Crous P.W."/>
            <person name="Grigoriev I.V."/>
        </authorList>
    </citation>
    <scope>NUCLEOTIDE SEQUENCE</scope>
    <source>
        <strain evidence="3">CBS 394.84</strain>
    </source>
</reference>
<evidence type="ECO:0000313" key="4">
    <source>
        <dbReference type="Proteomes" id="UP000800039"/>
    </source>
</evidence>
<evidence type="ECO:0000256" key="2">
    <source>
        <dbReference type="SAM" id="MobiDB-lite"/>
    </source>
</evidence>
<evidence type="ECO:0000313" key="3">
    <source>
        <dbReference type="EMBL" id="KAF1841779.1"/>
    </source>
</evidence>
<keyword evidence="4" id="KW-1185">Reference proteome</keyword>
<dbReference type="Proteomes" id="UP000800039">
    <property type="component" value="Unassembled WGS sequence"/>
</dbReference>
<feature type="region of interest" description="Disordered" evidence="2">
    <location>
        <begin position="263"/>
        <end position="331"/>
    </location>
</feature>
<keyword evidence="1" id="KW-0175">Coiled coil</keyword>
<dbReference type="RefSeq" id="XP_040784342.1">
    <property type="nucleotide sequence ID" value="XM_040937231.1"/>
</dbReference>
<organism evidence="3 4">
    <name type="scientific">Cucurbitaria berberidis CBS 394.84</name>
    <dbReference type="NCBI Taxonomy" id="1168544"/>
    <lineage>
        <taxon>Eukaryota</taxon>
        <taxon>Fungi</taxon>
        <taxon>Dikarya</taxon>
        <taxon>Ascomycota</taxon>
        <taxon>Pezizomycotina</taxon>
        <taxon>Dothideomycetes</taxon>
        <taxon>Pleosporomycetidae</taxon>
        <taxon>Pleosporales</taxon>
        <taxon>Pleosporineae</taxon>
        <taxon>Cucurbitariaceae</taxon>
        <taxon>Cucurbitaria</taxon>
    </lineage>
</organism>
<name>A0A9P4GAN4_9PLEO</name>
<dbReference type="GeneID" id="63854481"/>
<feature type="compositionally biased region" description="Basic and acidic residues" evidence="2">
    <location>
        <begin position="286"/>
        <end position="295"/>
    </location>
</feature>
<feature type="compositionally biased region" description="Basic residues" evidence="2">
    <location>
        <begin position="269"/>
        <end position="284"/>
    </location>
</feature>
<dbReference type="OrthoDB" id="3045089at2759"/>
<protein>
    <recommendedName>
        <fullName evidence="5">Fungal N-terminal domain-containing protein</fullName>
    </recommendedName>
</protein>
<dbReference type="EMBL" id="ML976618">
    <property type="protein sequence ID" value="KAF1841779.1"/>
    <property type="molecule type" value="Genomic_DNA"/>
</dbReference>
<feature type="region of interest" description="Disordered" evidence="2">
    <location>
        <begin position="992"/>
        <end position="1021"/>
    </location>
</feature>